<keyword evidence="1" id="KW-0812">Transmembrane</keyword>
<name>A0A1S7QXX8_9HYPH</name>
<reference evidence="2 3" key="1">
    <citation type="submission" date="2016-01" db="EMBL/GenBank/DDBJ databases">
        <authorList>
            <person name="Oliw E.H."/>
        </authorList>
    </citation>
    <scope>NUCLEOTIDE SEQUENCE [LARGE SCALE GENOMIC DNA]</scope>
    <source>
        <strain evidence="2 3">Zutra 3-1</strain>
    </source>
</reference>
<evidence type="ECO:0000313" key="2">
    <source>
        <dbReference type="EMBL" id="CUX43451.1"/>
    </source>
</evidence>
<accession>A0A1S7QXX8</accession>
<proteinExistence type="predicted"/>
<organism evidence="2 3">
    <name type="scientific">Agrobacterium deltaense Zutra 3/1</name>
    <dbReference type="NCBI Taxonomy" id="1183427"/>
    <lineage>
        <taxon>Bacteria</taxon>
        <taxon>Pseudomonadati</taxon>
        <taxon>Pseudomonadota</taxon>
        <taxon>Alphaproteobacteria</taxon>
        <taxon>Hyphomicrobiales</taxon>
        <taxon>Rhizobiaceae</taxon>
        <taxon>Rhizobium/Agrobacterium group</taxon>
        <taxon>Agrobacterium</taxon>
    </lineage>
</organism>
<evidence type="ECO:0000256" key="1">
    <source>
        <dbReference type="SAM" id="Phobius"/>
    </source>
</evidence>
<evidence type="ECO:0000313" key="3">
    <source>
        <dbReference type="Proteomes" id="UP000191987"/>
    </source>
</evidence>
<dbReference type="EMBL" id="FBWG01000028">
    <property type="protein sequence ID" value="CUX43451.1"/>
    <property type="molecule type" value="Genomic_DNA"/>
</dbReference>
<keyword evidence="1" id="KW-1133">Transmembrane helix</keyword>
<feature type="transmembrane region" description="Helical" evidence="1">
    <location>
        <begin position="48"/>
        <end position="66"/>
    </location>
</feature>
<protein>
    <submittedName>
        <fullName evidence="2">Uncharacterized protein</fullName>
    </submittedName>
</protein>
<keyword evidence="1" id="KW-0472">Membrane</keyword>
<dbReference type="Proteomes" id="UP000191987">
    <property type="component" value="Unassembled WGS sequence"/>
</dbReference>
<sequence length="70" mass="8017">MTSSFRSPPRFRNSATWRRTARGILKIPTSCIEEHGVRMIVSSTRKQSIGVIAFFVNLFLYAKFYSSQVS</sequence>
<gene>
    <name evidence="2" type="ORF">AGR7C_Lc100338</name>
</gene>
<dbReference type="AlphaFoldDB" id="A0A1S7QXX8"/>